<keyword evidence="3" id="KW-1185">Reference proteome</keyword>
<dbReference type="SUPFAM" id="SSF48452">
    <property type="entry name" value="TPR-like"/>
    <property type="match status" value="1"/>
</dbReference>
<evidence type="ECO:0000313" key="2">
    <source>
        <dbReference type="EMBL" id="GAA4127748.1"/>
    </source>
</evidence>
<proteinExistence type="predicted"/>
<dbReference type="InterPro" id="IPR011990">
    <property type="entry name" value="TPR-like_helical_dom_sf"/>
</dbReference>
<reference evidence="3" key="1">
    <citation type="journal article" date="2019" name="Int. J. Syst. Evol. Microbiol.">
        <title>The Global Catalogue of Microorganisms (GCM) 10K type strain sequencing project: providing services to taxonomists for standard genome sequencing and annotation.</title>
        <authorList>
            <consortium name="The Broad Institute Genomics Platform"/>
            <consortium name="The Broad Institute Genome Sequencing Center for Infectious Disease"/>
            <person name="Wu L."/>
            <person name="Ma J."/>
        </authorList>
    </citation>
    <scope>NUCLEOTIDE SEQUENCE [LARGE SCALE GENOMIC DNA]</scope>
    <source>
        <strain evidence="3">JCM 17386</strain>
    </source>
</reference>
<feature type="chain" id="PRO_5047122461" description="Tetratricopeptide repeat protein" evidence="1">
    <location>
        <begin position="22"/>
        <end position="223"/>
    </location>
</feature>
<gene>
    <name evidence="2" type="ORF">GCM10022250_15780</name>
</gene>
<dbReference type="RefSeq" id="WP_229353365.1">
    <property type="nucleotide sequence ID" value="NZ_BAABAO010000005.1"/>
</dbReference>
<evidence type="ECO:0000256" key="1">
    <source>
        <dbReference type="SAM" id="SignalP"/>
    </source>
</evidence>
<organism evidence="2 3">
    <name type="scientific">Flavobacterium chungbukense</name>
    <dbReference type="NCBI Taxonomy" id="877464"/>
    <lineage>
        <taxon>Bacteria</taxon>
        <taxon>Pseudomonadati</taxon>
        <taxon>Bacteroidota</taxon>
        <taxon>Flavobacteriia</taxon>
        <taxon>Flavobacteriales</taxon>
        <taxon>Flavobacteriaceae</taxon>
        <taxon>Flavobacterium</taxon>
    </lineage>
</organism>
<keyword evidence="1" id="KW-0732">Signal</keyword>
<comment type="caution">
    <text evidence="2">The sequence shown here is derived from an EMBL/GenBank/DDBJ whole genome shotgun (WGS) entry which is preliminary data.</text>
</comment>
<dbReference type="EMBL" id="BAABAO010000005">
    <property type="protein sequence ID" value="GAA4127748.1"/>
    <property type="molecule type" value="Genomic_DNA"/>
</dbReference>
<name>A0ABP7XY31_9FLAO</name>
<evidence type="ECO:0008006" key="4">
    <source>
        <dbReference type="Google" id="ProtNLM"/>
    </source>
</evidence>
<accession>A0ABP7XY31</accession>
<protein>
    <recommendedName>
        <fullName evidence="4">Tetratricopeptide repeat protein</fullName>
    </recommendedName>
</protein>
<feature type="signal peptide" evidence="1">
    <location>
        <begin position="1"/>
        <end position="21"/>
    </location>
</feature>
<dbReference type="Proteomes" id="UP001501333">
    <property type="component" value="Unassembled WGS sequence"/>
</dbReference>
<sequence length="223" mass="25296">MKKYEKFLSIFLLIISLNCFAQRAANAASSVKGQTILLTDNKSDSDLVIKSYYVEERINKLFGGRIITYEVSKLDMVDTYDLGPNNVRTIIPKYVKRKQKITAIAETKPQAGNLTASLQPVKIDIKAPAKETQYASVDVTGTYEKVLEKGYKSPEMLQKVADRLYFEGNLNTAAGYYEQLFILVKDPDVIYYYRYAQSLKAINQIDKAAILMKRFKSETLVAK</sequence>
<evidence type="ECO:0000313" key="3">
    <source>
        <dbReference type="Proteomes" id="UP001501333"/>
    </source>
</evidence>